<dbReference type="InterPro" id="IPR001585">
    <property type="entry name" value="TAL/FSA"/>
</dbReference>
<evidence type="ECO:0000256" key="2">
    <source>
        <dbReference type="ARBA" id="ARBA00004496"/>
    </source>
</evidence>
<keyword evidence="8 11" id="KW-0570">Pentose shunt</keyword>
<dbReference type="Proteomes" id="UP000516148">
    <property type="component" value="Chromosome"/>
</dbReference>
<dbReference type="UniPathway" id="UPA00115">
    <property type="reaction ID" value="UER00414"/>
</dbReference>
<dbReference type="HAMAP" id="MF_00493">
    <property type="entry name" value="Transaldolase_2"/>
    <property type="match status" value="1"/>
</dbReference>
<dbReference type="PROSITE" id="PS01054">
    <property type="entry name" value="TRANSALDOLASE_1"/>
    <property type="match status" value="1"/>
</dbReference>
<comment type="pathway">
    <text evidence="3 11">Carbohydrate degradation; pentose phosphate pathway; D-glyceraldehyde 3-phosphate and beta-D-fructose 6-phosphate from D-ribose 5-phosphate and D-xylulose 5-phosphate (non-oxidative stage): step 2/3.</text>
</comment>
<dbReference type="GO" id="GO:0005737">
    <property type="term" value="C:cytoplasm"/>
    <property type="evidence" value="ECO:0007669"/>
    <property type="project" value="UniProtKB-SubCell"/>
</dbReference>
<keyword evidence="9 11" id="KW-0704">Schiff base</keyword>
<evidence type="ECO:0000256" key="6">
    <source>
        <dbReference type="ARBA" id="ARBA00022490"/>
    </source>
</evidence>
<dbReference type="PANTHER" id="PTHR10683">
    <property type="entry name" value="TRANSALDOLASE"/>
    <property type="match status" value="1"/>
</dbReference>
<accession>A0A7H0LN80</accession>
<evidence type="ECO:0000313" key="12">
    <source>
        <dbReference type="EMBL" id="QNQ11133.1"/>
    </source>
</evidence>
<dbReference type="GO" id="GO:0004801">
    <property type="term" value="F:transaldolase activity"/>
    <property type="evidence" value="ECO:0007669"/>
    <property type="project" value="UniProtKB-UniRule"/>
</dbReference>
<dbReference type="AlphaFoldDB" id="A0A7H0LN80"/>
<dbReference type="NCBIfam" id="TIGR00876">
    <property type="entry name" value="tal_mycobact"/>
    <property type="match status" value="1"/>
</dbReference>
<dbReference type="Pfam" id="PF00923">
    <property type="entry name" value="TAL_FSA"/>
    <property type="match status" value="1"/>
</dbReference>
<keyword evidence="13" id="KW-1185">Reference proteome</keyword>
<name>A0A7H0LN80_9SPHN</name>
<dbReference type="SUPFAM" id="SSF51569">
    <property type="entry name" value="Aldolase"/>
    <property type="match status" value="1"/>
</dbReference>
<dbReference type="RefSeq" id="WP_187763419.1">
    <property type="nucleotide sequence ID" value="NZ_CP061038.1"/>
</dbReference>
<dbReference type="Gene3D" id="3.20.20.70">
    <property type="entry name" value="Aldolase class I"/>
    <property type="match status" value="1"/>
</dbReference>
<proteinExistence type="inferred from homology"/>
<comment type="function">
    <text evidence="1 11">Transaldolase is important for the balance of metabolites in the pentose-phosphate pathway.</text>
</comment>
<comment type="similarity">
    <text evidence="4 11">Belongs to the transaldolase family. Type 2 subfamily.</text>
</comment>
<gene>
    <name evidence="11 12" type="primary">tal</name>
    <name evidence="12" type="ORF">H3Z74_08260</name>
</gene>
<evidence type="ECO:0000256" key="9">
    <source>
        <dbReference type="ARBA" id="ARBA00023270"/>
    </source>
</evidence>
<evidence type="ECO:0000313" key="13">
    <source>
        <dbReference type="Proteomes" id="UP000516148"/>
    </source>
</evidence>
<comment type="catalytic activity">
    <reaction evidence="10 11">
        <text>D-sedoheptulose 7-phosphate + D-glyceraldehyde 3-phosphate = D-erythrose 4-phosphate + beta-D-fructose 6-phosphate</text>
        <dbReference type="Rhea" id="RHEA:17053"/>
        <dbReference type="ChEBI" id="CHEBI:16897"/>
        <dbReference type="ChEBI" id="CHEBI:57483"/>
        <dbReference type="ChEBI" id="CHEBI:57634"/>
        <dbReference type="ChEBI" id="CHEBI:59776"/>
        <dbReference type="EC" id="2.2.1.2"/>
    </reaction>
</comment>
<reference evidence="12 13" key="1">
    <citation type="submission" date="2020-09" db="EMBL/GenBank/DDBJ databases">
        <title>Sphingomonas sp., a new species isolated from pork steak.</title>
        <authorList>
            <person name="Heidler von Heilborn D."/>
        </authorList>
    </citation>
    <scope>NUCLEOTIDE SEQUENCE [LARGE SCALE GENOMIC DNA]</scope>
    <source>
        <strain evidence="13">S8-3T</strain>
    </source>
</reference>
<dbReference type="InterPro" id="IPR013785">
    <property type="entry name" value="Aldolase_TIM"/>
</dbReference>
<dbReference type="KEGG" id="spap:H3Z74_08260"/>
<organism evidence="12 13">
    <name type="scientific">Sphingomonas alpina</name>
    <dbReference type="NCBI Taxonomy" id="653931"/>
    <lineage>
        <taxon>Bacteria</taxon>
        <taxon>Pseudomonadati</taxon>
        <taxon>Pseudomonadota</taxon>
        <taxon>Alphaproteobacteria</taxon>
        <taxon>Sphingomonadales</taxon>
        <taxon>Sphingomonadaceae</taxon>
        <taxon>Sphingomonas</taxon>
    </lineage>
</organism>
<evidence type="ECO:0000256" key="8">
    <source>
        <dbReference type="ARBA" id="ARBA00023126"/>
    </source>
</evidence>
<dbReference type="NCBIfam" id="NF002881">
    <property type="entry name" value="PRK03343.1"/>
    <property type="match status" value="1"/>
</dbReference>
<evidence type="ECO:0000256" key="7">
    <source>
        <dbReference type="ARBA" id="ARBA00022679"/>
    </source>
</evidence>
<dbReference type="InterPro" id="IPR018225">
    <property type="entry name" value="Transaldolase_AS"/>
</dbReference>
<evidence type="ECO:0000256" key="5">
    <source>
        <dbReference type="ARBA" id="ARBA00013151"/>
    </source>
</evidence>
<dbReference type="EC" id="2.2.1.2" evidence="5 11"/>
<dbReference type="CDD" id="cd00955">
    <property type="entry name" value="Transaldolase_like"/>
    <property type="match status" value="1"/>
</dbReference>
<comment type="subcellular location">
    <subcellularLocation>
        <location evidence="2 11">Cytoplasm</location>
    </subcellularLocation>
</comment>
<feature type="active site" description="Schiff-base intermediate with substrate" evidence="11">
    <location>
        <position position="141"/>
    </location>
</feature>
<evidence type="ECO:0000256" key="3">
    <source>
        <dbReference type="ARBA" id="ARBA00004857"/>
    </source>
</evidence>
<dbReference type="InterPro" id="IPR004732">
    <property type="entry name" value="Transaldolase_2"/>
</dbReference>
<dbReference type="GO" id="GO:0006098">
    <property type="term" value="P:pentose-phosphate shunt"/>
    <property type="evidence" value="ECO:0007669"/>
    <property type="project" value="UniProtKB-UniRule"/>
</dbReference>
<evidence type="ECO:0000256" key="10">
    <source>
        <dbReference type="ARBA" id="ARBA00048810"/>
    </source>
</evidence>
<evidence type="ECO:0000256" key="4">
    <source>
        <dbReference type="ARBA" id="ARBA00008426"/>
    </source>
</evidence>
<keyword evidence="6 11" id="KW-0963">Cytoplasm</keyword>
<keyword evidence="7 11" id="KW-0808">Transferase</keyword>
<evidence type="ECO:0000256" key="1">
    <source>
        <dbReference type="ARBA" id="ARBA00003518"/>
    </source>
</evidence>
<sequence>MGRLNDLAAKGQAVWLDFVDRKFLEAGGLQKLVDEDGLTGVTSNPSIFEKAMGHGEAYDAALAEYDKANPGASTMARYEHLAIQDIQAAADTLRPVYDRLDAKDGYVSLEVSPYLAADTDATIAEAAKLWAEVDRANLMIKIPGTPQGVPAIAATIDAGINVNVTLLFSIDAYKAVALAYVAGLEKRAERGEPIDRIASVASFFVSRIDTRIDDAIDARVKDGDAESEALKAVRGKVAIANAKLAYAWYEEFITSDRWQALAARGAMPQRLLWASTGTKNPDYPDTLYLDTLIGADTVNTVPPKTLDAFRDHGSVAETLSADVDGARHTLAETERLGLDLSGVTDALVEEGVHSFAKAFDDLLGAIAAKHPEAVA</sequence>
<evidence type="ECO:0000256" key="11">
    <source>
        <dbReference type="HAMAP-Rule" id="MF_00493"/>
    </source>
</evidence>
<dbReference type="PANTHER" id="PTHR10683:SF31">
    <property type="entry name" value="TRANSALDOLASE"/>
    <property type="match status" value="1"/>
</dbReference>
<dbReference type="GO" id="GO:0005975">
    <property type="term" value="P:carbohydrate metabolic process"/>
    <property type="evidence" value="ECO:0007669"/>
    <property type="project" value="InterPro"/>
</dbReference>
<protein>
    <recommendedName>
        <fullName evidence="5 11">Transaldolase</fullName>
        <ecNumber evidence="5 11">2.2.1.2</ecNumber>
    </recommendedName>
</protein>
<dbReference type="PIRSF" id="PIRSF036915">
    <property type="entry name" value="Trnald_Bac_Plnt"/>
    <property type="match status" value="1"/>
</dbReference>
<dbReference type="EMBL" id="CP061038">
    <property type="protein sequence ID" value="QNQ11133.1"/>
    <property type="molecule type" value="Genomic_DNA"/>
</dbReference>